<dbReference type="SUPFAM" id="SSF53448">
    <property type="entry name" value="Nucleotide-diphospho-sugar transferases"/>
    <property type="match status" value="1"/>
</dbReference>
<comment type="catalytic activity">
    <reaction evidence="5">
        <text>(2R)-3-phosphoglycerate + GTP + H(+) = 3-[(R)-glyceryl]-diphospho-5'-guanosine + diphosphate</text>
        <dbReference type="Rhea" id="RHEA:63440"/>
        <dbReference type="ChEBI" id="CHEBI:15378"/>
        <dbReference type="ChEBI" id="CHEBI:33019"/>
        <dbReference type="ChEBI" id="CHEBI:37565"/>
        <dbReference type="ChEBI" id="CHEBI:58272"/>
        <dbReference type="ChEBI" id="CHEBI:147306"/>
        <dbReference type="EC" id="2.7.7.106"/>
    </reaction>
</comment>
<dbReference type="GO" id="GO:0016779">
    <property type="term" value="F:nucleotidyltransferase activity"/>
    <property type="evidence" value="ECO:0007669"/>
    <property type="project" value="UniProtKB-KW"/>
</dbReference>
<proteinExistence type="inferred from homology"/>
<evidence type="ECO:0000256" key="3">
    <source>
        <dbReference type="ARBA" id="ARBA00022741"/>
    </source>
</evidence>
<keyword evidence="1 5" id="KW-0808">Transferase</keyword>
<reference evidence="6 7" key="1">
    <citation type="submission" date="2018-01" db="EMBL/GenBank/DDBJ databases">
        <title>Whole genome analyses suggest that Burkholderia sensu lato contains two further novel genera in the rhizoxinica-symbiotica group Mycetohabitans gen. nov., and Trinickia gen. nov.: implications for the evolution of diazotrophy and nodulation in the Burkholderiaceae.</title>
        <authorList>
            <person name="Estrada-de los Santos P."/>
            <person name="Palmer M."/>
            <person name="Chavez-Ramirez B."/>
            <person name="Beukes C."/>
            <person name="Steenkamp E.T."/>
            <person name="Hirsch A.M."/>
            <person name="Manyaka P."/>
            <person name="Maluk M."/>
            <person name="Lafos M."/>
            <person name="Crook M."/>
            <person name="Gross E."/>
            <person name="Simon M.F."/>
            <person name="Bueno dos Reis Junior F."/>
            <person name="Poole P.S."/>
            <person name="Venter S.N."/>
            <person name="James E.K."/>
        </authorList>
    </citation>
    <scope>NUCLEOTIDE SEQUENCE [LARGE SCALE GENOMIC DNA]</scope>
    <source>
        <strain evidence="6 7">WSM 3937</strain>
    </source>
</reference>
<evidence type="ECO:0000256" key="2">
    <source>
        <dbReference type="ARBA" id="ARBA00022695"/>
    </source>
</evidence>
<protein>
    <recommendedName>
        <fullName evidence="5">3-phospho-D-glycerate guanylyltransferase</fullName>
        <shortName evidence="5">3PG guanylyltransferase</shortName>
        <ecNumber evidence="5">2.7.7.106</ecNumber>
    </recommendedName>
</protein>
<dbReference type="EC" id="2.7.7.106" evidence="5"/>
<evidence type="ECO:0000313" key="6">
    <source>
        <dbReference type="EMBL" id="PMS24486.1"/>
    </source>
</evidence>
<dbReference type="PANTHER" id="PTHR40392:SF1">
    <property type="entry name" value="2-PHOSPHO-L-LACTATE GUANYLYLTRANSFERASE"/>
    <property type="match status" value="1"/>
</dbReference>
<evidence type="ECO:0000313" key="7">
    <source>
        <dbReference type="Proteomes" id="UP000235659"/>
    </source>
</evidence>
<gene>
    <name evidence="6" type="primary">cofC</name>
    <name evidence="5" type="synonym">fbiD</name>
    <name evidence="6" type="ORF">C0Z16_30670</name>
</gene>
<dbReference type="Gene3D" id="3.90.550.10">
    <property type="entry name" value="Spore Coat Polysaccharide Biosynthesis Protein SpsA, Chain A"/>
    <property type="match status" value="1"/>
</dbReference>
<keyword evidence="7" id="KW-1185">Reference proteome</keyword>
<keyword evidence="3 5" id="KW-0547">Nucleotide-binding</keyword>
<dbReference type="RefSeq" id="WP_102635805.1">
    <property type="nucleotide sequence ID" value="NZ_CADIJZ010000033.1"/>
</dbReference>
<evidence type="ECO:0000256" key="1">
    <source>
        <dbReference type="ARBA" id="ARBA00022679"/>
    </source>
</evidence>
<evidence type="ECO:0000256" key="4">
    <source>
        <dbReference type="ARBA" id="ARBA00023134"/>
    </source>
</evidence>
<name>A0ABX4UVX8_9BURK</name>
<dbReference type="HAMAP" id="MF_02114">
    <property type="entry name" value="CofC"/>
    <property type="match status" value="1"/>
</dbReference>
<organism evidence="6 7">
    <name type="scientific">Paraburkholderia rhynchosiae</name>
    <dbReference type="NCBI Taxonomy" id="487049"/>
    <lineage>
        <taxon>Bacteria</taxon>
        <taxon>Pseudomonadati</taxon>
        <taxon>Pseudomonadota</taxon>
        <taxon>Betaproteobacteria</taxon>
        <taxon>Burkholderiales</taxon>
        <taxon>Burkholderiaceae</taxon>
        <taxon>Paraburkholderia</taxon>
    </lineage>
</organism>
<dbReference type="Pfam" id="PF01983">
    <property type="entry name" value="CofC"/>
    <property type="match status" value="1"/>
</dbReference>
<dbReference type="InterPro" id="IPR002835">
    <property type="entry name" value="CofC"/>
</dbReference>
<accession>A0ABX4UVX8</accession>
<comment type="similarity">
    <text evidence="5">Belongs to the CofC family.</text>
</comment>
<dbReference type="Proteomes" id="UP000235659">
    <property type="component" value="Unassembled WGS sequence"/>
</dbReference>
<comment type="pathway">
    <text evidence="5">Cofactor biosynthesis; coenzyme F420 biosynthesis.</text>
</comment>
<evidence type="ECO:0000256" key="5">
    <source>
        <dbReference type="HAMAP-Rule" id="MF_02114"/>
    </source>
</evidence>
<dbReference type="EMBL" id="PNXY01000034">
    <property type="protein sequence ID" value="PMS24486.1"/>
    <property type="molecule type" value="Genomic_DNA"/>
</dbReference>
<keyword evidence="4 5" id="KW-0342">GTP-binding</keyword>
<dbReference type="PANTHER" id="PTHR40392">
    <property type="entry name" value="2-PHOSPHO-L-LACTATE GUANYLYLTRANSFERASE"/>
    <property type="match status" value="1"/>
</dbReference>
<comment type="function">
    <text evidence="5">Guanylyltransferase that catalyzes the activation of (2R)-3-phosphoglycerate (3PG) as 3-[(R)-glyceryl]-diphospho-5'-guanosine, via the condensation of 3PG with GTP. It is involved in the biosynthesis of a derivative of the hydride carrier cofactor coenzyme F420, 3PG-F420.</text>
</comment>
<dbReference type="NCBIfam" id="TIGR03552">
    <property type="entry name" value="F420_cofC"/>
    <property type="match status" value="1"/>
</dbReference>
<sequence length="237" mass="24842">MRSHADVIWAVVPIKDFASGKSRLAAALSPVARAQLACAMAEDVLAALHTAQVAQHVCVLSDSAAVSTLAVRNGATWLDEKTVAATPGLNSAVAGAARVAAADAATALLVVHADLPLLTANAIQRVVDTWRHLPDTGRVVLARSRDGGTNILLAERPEEFTYHYGAGSHARHVDECARLHRVVANVEMPATVLDVDTLDDLEMLKDAARAGTCGSHTAALLSTIDPTVVRDQMEAAP</sequence>
<comment type="caution">
    <text evidence="6">The sequence shown here is derived from an EMBL/GenBank/DDBJ whole genome shotgun (WGS) entry which is preliminary data.</text>
</comment>
<keyword evidence="2 5" id="KW-0548">Nucleotidyltransferase</keyword>
<dbReference type="InterPro" id="IPR029044">
    <property type="entry name" value="Nucleotide-diphossugar_trans"/>
</dbReference>